<dbReference type="InterPro" id="IPR013780">
    <property type="entry name" value="Glyco_hydro_b"/>
</dbReference>
<name>A0A368KLB4_9BACT</name>
<dbReference type="EMBL" id="QPEX01000045">
    <property type="protein sequence ID" value="RCS41561.1"/>
    <property type="molecule type" value="Genomic_DNA"/>
</dbReference>
<dbReference type="Gene3D" id="3.40.50.150">
    <property type="entry name" value="Vaccinia Virus protein VP39"/>
    <property type="match status" value="1"/>
</dbReference>
<dbReference type="PANTHER" id="PTHR43042">
    <property type="entry name" value="SAM-DEPENDENT METHYLTRANSFERASE"/>
    <property type="match status" value="1"/>
</dbReference>
<evidence type="ECO:0000256" key="2">
    <source>
        <dbReference type="ARBA" id="ARBA00022679"/>
    </source>
</evidence>
<evidence type="ECO:0000313" key="5">
    <source>
        <dbReference type="EMBL" id="RCS41561.1"/>
    </source>
</evidence>
<dbReference type="GO" id="GO:0032259">
    <property type="term" value="P:methylation"/>
    <property type="evidence" value="ECO:0007669"/>
    <property type="project" value="UniProtKB-KW"/>
</dbReference>
<dbReference type="Pfam" id="PF10672">
    <property type="entry name" value="Methyltrans_SAM"/>
    <property type="match status" value="1"/>
</dbReference>
<reference evidence="5 6" key="1">
    <citation type="submission" date="2018-07" db="EMBL/GenBank/DDBJ databases">
        <title>Comparative genomes isolates from brazilian mangrove.</title>
        <authorList>
            <person name="De Araujo J.E."/>
            <person name="Taketani R.G."/>
            <person name="Silva M.C.P."/>
            <person name="Lourenco M.V."/>
            <person name="Oliveira V.M."/>
            <person name="Andreote F.D."/>
        </authorList>
    </citation>
    <scope>NUCLEOTIDE SEQUENCE [LARGE SCALE GENOMIC DNA]</scope>
    <source>
        <strain evidence="5 6">HEX PRIS-MGV</strain>
    </source>
</reference>
<comment type="caution">
    <text evidence="5">The sequence shown here is derived from an EMBL/GenBank/DDBJ whole genome shotgun (WGS) entry which is preliminary data.</text>
</comment>
<evidence type="ECO:0000256" key="1">
    <source>
        <dbReference type="ARBA" id="ARBA00022603"/>
    </source>
</evidence>
<dbReference type="RefSeq" id="WP_114372898.1">
    <property type="nucleotide sequence ID" value="NZ_QPEX01000045.1"/>
</dbReference>
<protein>
    <submittedName>
        <fullName evidence="5">SAM-dependent methyltransferase</fullName>
    </submittedName>
</protein>
<evidence type="ECO:0000256" key="3">
    <source>
        <dbReference type="ARBA" id="ARBA00022691"/>
    </source>
</evidence>
<keyword evidence="2 5" id="KW-0808">Transferase</keyword>
<accession>A0A368KLB4</accession>
<keyword evidence="3" id="KW-0949">S-adenosyl-L-methionine</keyword>
<dbReference type="InterPro" id="IPR019614">
    <property type="entry name" value="SAM-dep_methyl-trfase"/>
</dbReference>
<dbReference type="OrthoDB" id="9805492at2"/>
<organism evidence="5 6">
    <name type="scientific">Bremerella cremea</name>
    <dbReference type="NCBI Taxonomy" id="1031537"/>
    <lineage>
        <taxon>Bacteria</taxon>
        <taxon>Pseudomonadati</taxon>
        <taxon>Planctomycetota</taxon>
        <taxon>Planctomycetia</taxon>
        <taxon>Pirellulales</taxon>
        <taxon>Pirellulaceae</taxon>
        <taxon>Bremerella</taxon>
    </lineage>
</organism>
<dbReference type="CDD" id="cd02440">
    <property type="entry name" value="AdoMet_MTases"/>
    <property type="match status" value="1"/>
</dbReference>
<dbReference type="GO" id="GO:0008168">
    <property type="term" value="F:methyltransferase activity"/>
    <property type="evidence" value="ECO:0007669"/>
    <property type="project" value="UniProtKB-KW"/>
</dbReference>
<dbReference type="AlphaFoldDB" id="A0A368KLB4"/>
<dbReference type="InterPro" id="IPR029063">
    <property type="entry name" value="SAM-dependent_MTases_sf"/>
</dbReference>
<dbReference type="PANTHER" id="PTHR43042:SF2">
    <property type="entry name" value="SAM-DEPENDENT METHYLTRANSFERASE"/>
    <property type="match status" value="1"/>
</dbReference>
<feature type="domain" description="S-adenosylmethionine-dependent methyltransferase" evidence="4">
    <location>
        <begin position="57"/>
        <end position="255"/>
    </location>
</feature>
<evidence type="ECO:0000259" key="4">
    <source>
        <dbReference type="Pfam" id="PF10672"/>
    </source>
</evidence>
<gene>
    <name evidence="5" type="ORF">DTL42_21315</name>
</gene>
<dbReference type="Gene3D" id="2.60.40.1180">
    <property type="entry name" value="Golgi alpha-mannosidase II"/>
    <property type="match status" value="1"/>
</dbReference>
<dbReference type="Proteomes" id="UP000253562">
    <property type="component" value="Unassembled WGS sequence"/>
</dbReference>
<keyword evidence="1 5" id="KW-0489">Methyltransferase</keyword>
<sequence length="296" mass="33000">MTAPPLASFQYSLLDFGAGRKLEQFGPVILDRYSPSAEGFNVAAPKIWPQAVAKYVRKNETEGDWLDADRLPENWQIAAGPLKFRLKTTKFGHLGLFPEQFENWKWLQQTCQTSSQPLKVLNLFAYTGGSSLACALGNAEVAHVDAAANVVKWARNNAELSELSEAPIRWIAEDARKFVKREIKRGNTYDGVILDPPTYGHGSKGEVWRIGKHLPLLLEQLNELMHGSPKLVLLTCHSPGYEDDTLKAMLAEHFPSIRPQQIKAGPLTIADKKGRQLPSGYFARYEEVGKTLGDRS</sequence>
<dbReference type="SUPFAM" id="SSF53335">
    <property type="entry name" value="S-adenosyl-L-methionine-dependent methyltransferases"/>
    <property type="match status" value="1"/>
</dbReference>
<evidence type="ECO:0000313" key="6">
    <source>
        <dbReference type="Proteomes" id="UP000253562"/>
    </source>
</evidence>
<proteinExistence type="predicted"/>